<keyword evidence="1" id="KW-0282">Flagellum</keyword>
<dbReference type="AlphaFoldDB" id="A0A7C9QUY2"/>
<reference evidence="1 2" key="1">
    <citation type="submission" date="2020-02" db="EMBL/GenBank/DDBJ databases">
        <authorList>
            <person name="Dziuba M."/>
            <person name="Kuznetsov B."/>
            <person name="Mardanov A."/>
            <person name="Ravin N."/>
            <person name="Grouzdev D."/>
        </authorList>
    </citation>
    <scope>NUCLEOTIDE SEQUENCE [LARGE SCALE GENOMIC DNA]</scope>
    <source>
        <strain evidence="1 2">SpK</strain>
    </source>
</reference>
<protein>
    <submittedName>
        <fullName evidence="1">Flagellar protein FlgN</fullName>
    </submittedName>
</protein>
<comment type="caution">
    <text evidence="1">The sequence shown here is derived from an EMBL/GenBank/DDBJ whole genome shotgun (WGS) entry which is preliminary data.</text>
</comment>
<sequence length="148" mass="16318">MSDDATTPIPYDDIVWACTHLCELIEYENQALALHDAATVRELTENKAALARIYEQAVAPMADDPHLVDTLAPEQKEELLALGNRLKDLVEENARRIKAEMEAYQMLMDAVVSAVKISKTSSVTYGRAGMVEDHVPGDGNSISFNQTL</sequence>
<evidence type="ECO:0000313" key="1">
    <source>
        <dbReference type="EMBL" id="NFV81204.1"/>
    </source>
</evidence>
<keyword evidence="1" id="KW-0966">Cell projection</keyword>
<dbReference type="EMBL" id="JAAIYP010000039">
    <property type="protein sequence ID" value="NFV81204.1"/>
    <property type="molecule type" value="Genomic_DNA"/>
</dbReference>
<proteinExistence type="predicted"/>
<name>A0A7C9QUY2_9PROT</name>
<accession>A0A7C9QUY2</accession>
<keyword evidence="1" id="KW-0969">Cilium</keyword>
<evidence type="ECO:0000313" key="2">
    <source>
        <dbReference type="Proteomes" id="UP000480684"/>
    </source>
</evidence>
<organism evidence="1 2">
    <name type="scientific">Magnetospirillum aberrantis SpK</name>
    <dbReference type="NCBI Taxonomy" id="908842"/>
    <lineage>
        <taxon>Bacteria</taxon>
        <taxon>Pseudomonadati</taxon>
        <taxon>Pseudomonadota</taxon>
        <taxon>Alphaproteobacteria</taxon>
        <taxon>Rhodospirillales</taxon>
        <taxon>Rhodospirillaceae</taxon>
        <taxon>Magnetospirillum</taxon>
    </lineage>
</organism>
<keyword evidence="2" id="KW-1185">Reference proteome</keyword>
<dbReference type="Proteomes" id="UP000480684">
    <property type="component" value="Unassembled WGS sequence"/>
</dbReference>
<dbReference type="RefSeq" id="WP_163680902.1">
    <property type="nucleotide sequence ID" value="NZ_JAAIYP010000039.1"/>
</dbReference>
<gene>
    <name evidence="1" type="ORF">G4223_13885</name>
</gene>